<dbReference type="AlphaFoldDB" id="X1E606"/>
<name>X1E606_9ZZZZ</name>
<reference evidence="1" key="1">
    <citation type="journal article" date="2014" name="Front. Microbiol.">
        <title>High frequency of phylogenetically diverse reductive dehalogenase-homologous genes in deep subseafloor sedimentary metagenomes.</title>
        <authorList>
            <person name="Kawai M."/>
            <person name="Futagami T."/>
            <person name="Toyoda A."/>
            <person name="Takaki Y."/>
            <person name="Nishi S."/>
            <person name="Hori S."/>
            <person name="Arai W."/>
            <person name="Tsubouchi T."/>
            <person name="Morono Y."/>
            <person name="Uchiyama I."/>
            <person name="Ito T."/>
            <person name="Fujiyama A."/>
            <person name="Inagaki F."/>
            <person name="Takami H."/>
        </authorList>
    </citation>
    <scope>NUCLEOTIDE SEQUENCE</scope>
    <source>
        <strain evidence="1">Expedition CK06-06</strain>
    </source>
</reference>
<protein>
    <submittedName>
        <fullName evidence="1">Uncharacterized protein</fullName>
    </submittedName>
</protein>
<organism evidence="1">
    <name type="scientific">marine sediment metagenome</name>
    <dbReference type="NCBI Taxonomy" id="412755"/>
    <lineage>
        <taxon>unclassified sequences</taxon>
        <taxon>metagenomes</taxon>
        <taxon>ecological metagenomes</taxon>
    </lineage>
</organism>
<dbReference type="EMBL" id="BART01021801">
    <property type="protein sequence ID" value="GAH04088.1"/>
    <property type="molecule type" value="Genomic_DNA"/>
</dbReference>
<feature type="non-terminal residue" evidence="1">
    <location>
        <position position="1"/>
    </location>
</feature>
<proteinExistence type="predicted"/>
<gene>
    <name evidence="1" type="ORF">S01H4_40097</name>
</gene>
<comment type="caution">
    <text evidence="1">The sequence shown here is derived from an EMBL/GenBank/DDBJ whole genome shotgun (WGS) entry which is preliminary data.</text>
</comment>
<accession>X1E606</accession>
<evidence type="ECO:0000313" key="1">
    <source>
        <dbReference type="EMBL" id="GAH04088.1"/>
    </source>
</evidence>
<sequence>EVDDKTRLIYTYPKIYAKMYKCGQCGAEWHK</sequence>